<accession>A0A6N8FVQ4</accession>
<evidence type="ECO:0000256" key="1">
    <source>
        <dbReference type="SAM" id="Phobius"/>
    </source>
</evidence>
<gene>
    <name evidence="2" type="ORF">BWI75_11485</name>
</gene>
<name>A0A6N8FVQ4_9CHRO</name>
<protein>
    <submittedName>
        <fullName evidence="2">Prepilin-type cleavage/methylation domain-containing protein</fullName>
    </submittedName>
</protein>
<sequence length="231" mass="24731">MIPRSQDGFTIVDALVAIVVVGILMSAIAPVMVLSVGNRVQARRVELATQAAKTYLDGIRNGTIPPPNHTVVLNEVDSTSATRQFNAQRVTFTDAAVPPASGLTNCTPTTPNYPYCPNSPNLSLYCIDFDEAAGCSSDSIRDFVVQAFRSATPTSTDATKGYLLGVRVYRADAFSDSTPLVKSDVDTRRTQATFTGGSGDRKAPLMEITTEISTSETRLQDLCDRLGGCQL</sequence>
<evidence type="ECO:0000313" key="3">
    <source>
        <dbReference type="Proteomes" id="UP000441797"/>
    </source>
</evidence>
<comment type="caution">
    <text evidence="2">The sequence shown here is derived from an EMBL/GenBank/DDBJ whole genome shotgun (WGS) entry which is preliminary data.</text>
</comment>
<organism evidence="2 3">
    <name type="scientific">Gloeocapsopsis dulcis AAB1 = 1H9</name>
    <dbReference type="NCBI Taxonomy" id="1433147"/>
    <lineage>
        <taxon>Bacteria</taxon>
        <taxon>Bacillati</taxon>
        <taxon>Cyanobacteriota</taxon>
        <taxon>Cyanophyceae</taxon>
        <taxon>Oscillatoriophycideae</taxon>
        <taxon>Chroococcales</taxon>
        <taxon>Chroococcaceae</taxon>
        <taxon>Gloeocapsopsis</taxon>
        <taxon>Gloeocapsopsis dulcis</taxon>
    </lineage>
</organism>
<keyword evidence="1" id="KW-1133">Transmembrane helix</keyword>
<keyword evidence="1" id="KW-0812">Transmembrane</keyword>
<dbReference type="OrthoDB" id="468208at2"/>
<proteinExistence type="predicted"/>
<evidence type="ECO:0000313" key="2">
    <source>
        <dbReference type="EMBL" id="MUL36949.1"/>
    </source>
</evidence>
<dbReference type="EMBL" id="NAPY01000015">
    <property type="protein sequence ID" value="MUL36949.1"/>
    <property type="molecule type" value="Genomic_DNA"/>
</dbReference>
<reference evidence="2 3" key="1">
    <citation type="journal article" date="2019" name="Front. Microbiol.">
        <title>Genomic Features for Desiccation Tolerance and Sugar Biosynthesis in the Extremophile Gloeocapsopsis sp. UTEX B3054.</title>
        <authorList>
            <person name="Urrejola C."/>
            <person name="Alcorta J."/>
            <person name="Salas L."/>
            <person name="Vasquez M."/>
            <person name="Polz M.F."/>
            <person name="Vicuna R."/>
            <person name="Diez B."/>
        </authorList>
    </citation>
    <scope>NUCLEOTIDE SEQUENCE [LARGE SCALE GENOMIC DNA]</scope>
    <source>
        <strain evidence="2 3">1H9</strain>
    </source>
</reference>
<dbReference type="NCBIfam" id="NF038303">
    <property type="entry name" value="EPS_HpsB"/>
    <property type="match status" value="1"/>
</dbReference>
<dbReference type="RefSeq" id="WP_105218581.1">
    <property type="nucleotide sequence ID" value="NZ_CAWNSU010000128.1"/>
</dbReference>
<keyword evidence="3" id="KW-1185">Reference proteome</keyword>
<dbReference type="Proteomes" id="UP000441797">
    <property type="component" value="Unassembled WGS sequence"/>
</dbReference>
<feature type="transmembrane region" description="Helical" evidence="1">
    <location>
        <begin position="14"/>
        <end position="34"/>
    </location>
</feature>
<dbReference type="AlphaFoldDB" id="A0A6N8FVQ4"/>
<keyword evidence="1" id="KW-0472">Membrane</keyword>